<evidence type="ECO:0000313" key="2">
    <source>
        <dbReference type="Proteomes" id="UP000653127"/>
    </source>
</evidence>
<protein>
    <submittedName>
        <fullName evidence="1">Uncharacterized protein</fullName>
    </submittedName>
</protein>
<keyword evidence="2" id="KW-1185">Reference proteome</keyword>
<sequence length="76" mass="8420">MHHYFVGKGHNELENDKIFFSFIIRKGDSVEAKDVDRTLAGGESASAAILGRVAAKKIGLHVEIFGKEYLMKKEIG</sequence>
<dbReference type="RefSeq" id="WP_249282715.1">
    <property type="nucleotide sequence ID" value="NZ_JACRST010000008.1"/>
</dbReference>
<gene>
    <name evidence="1" type="ORF">H8711_06765</name>
</gene>
<proteinExistence type="predicted"/>
<reference evidence="1" key="1">
    <citation type="submission" date="2020-08" db="EMBL/GenBank/DDBJ databases">
        <title>Genome public.</title>
        <authorList>
            <person name="Liu C."/>
            <person name="Sun Q."/>
        </authorList>
    </citation>
    <scope>NUCLEOTIDE SEQUENCE</scope>
    <source>
        <strain evidence="1">NSJ-31</strain>
    </source>
</reference>
<name>A0A926I4V7_9FIRM</name>
<evidence type="ECO:0000313" key="1">
    <source>
        <dbReference type="EMBL" id="MBC8546636.1"/>
    </source>
</evidence>
<dbReference type="EMBL" id="JACRST010000008">
    <property type="protein sequence ID" value="MBC8546636.1"/>
    <property type="molecule type" value="Genomic_DNA"/>
</dbReference>
<dbReference type="Proteomes" id="UP000653127">
    <property type="component" value="Unassembled WGS sequence"/>
</dbReference>
<accession>A0A926I4V7</accession>
<dbReference type="AlphaFoldDB" id="A0A926I4V7"/>
<organism evidence="1 2">
    <name type="scientific">Ligaoa zhengdingensis</name>
    <dbReference type="NCBI Taxonomy" id="2763658"/>
    <lineage>
        <taxon>Bacteria</taxon>
        <taxon>Bacillati</taxon>
        <taxon>Bacillota</taxon>
        <taxon>Clostridia</taxon>
        <taxon>Eubacteriales</taxon>
        <taxon>Oscillospiraceae</taxon>
        <taxon>Ligaoa</taxon>
    </lineage>
</organism>
<comment type="caution">
    <text evidence="1">The sequence shown here is derived from an EMBL/GenBank/DDBJ whole genome shotgun (WGS) entry which is preliminary data.</text>
</comment>